<feature type="chain" id="PRO_5035257682" evidence="1">
    <location>
        <begin position="20"/>
        <end position="318"/>
    </location>
</feature>
<sequence length="318" mass="37370">MKVIFIVVILGPFILPLDSFYDVGRKPIFRYLNGKINRECKFCNMKTRHRIDRPPSKHSPPAPPGSVLDLFDVPLYAAINRNNGKISKKIVSSDWEQLLESGEDRNPFIKRLLKKIYLHSKDKGKTFTNRILVKRVLPHDAPETGLEYDYRFKTLFKPLVRIHREKTLSHDSGGEREDPSYDNDEQEMKNVHIINIDDEREEPSLEPLGAGQYDGDVHRDTEHKDAKNNRLKSYNKIIYVLKDSLRSPYWGRSLESKDGQQKDGMYEFDEMYSGNKSKQWIPHYPFWNYWTYKKAIHEDVCPEQQVKVGNMCVWFPPH</sequence>
<comment type="caution">
    <text evidence="2">The sequence shown here is derived from an EMBL/GenBank/DDBJ whole genome shotgun (WGS) entry which is preliminary data.</text>
</comment>
<dbReference type="OrthoDB" id="7324543at2759"/>
<keyword evidence="1" id="KW-0732">Signal</keyword>
<reference evidence="2" key="1">
    <citation type="submission" date="2021-09" db="EMBL/GenBank/DDBJ databases">
        <authorList>
            <person name="Martin H S."/>
        </authorList>
    </citation>
    <scope>NUCLEOTIDE SEQUENCE</scope>
</reference>
<dbReference type="EMBL" id="CAKASE010000066">
    <property type="protein sequence ID" value="CAG9571162.1"/>
    <property type="molecule type" value="Genomic_DNA"/>
</dbReference>
<feature type="signal peptide" evidence="1">
    <location>
        <begin position="1"/>
        <end position="19"/>
    </location>
</feature>
<evidence type="ECO:0000313" key="2">
    <source>
        <dbReference type="EMBL" id="CAG9571162.1"/>
    </source>
</evidence>
<accession>A0A8J2QVA4</accession>
<protein>
    <submittedName>
        <fullName evidence="2">(African queen) hypothetical protein</fullName>
    </submittedName>
</protein>
<evidence type="ECO:0000313" key="3">
    <source>
        <dbReference type="Proteomes" id="UP000789524"/>
    </source>
</evidence>
<evidence type="ECO:0000256" key="1">
    <source>
        <dbReference type="SAM" id="SignalP"/>
    </source>
</evidence>
<organism evidence="2 3">
    <name type="scientific">Danaus chrysippus</name>
    <name type="common">African queen</name>
    <dbReference type="NCBI Taxonomy" id="151541"/>
    <lineage>
        <taxon>Eukaryota</taxon>
        <taxon>Metazoa</taxon>
        <taxon>Ecdysozoa</taxon>
        <taxon>Arthropoda</taxon>
        <taxon>Hexapoda</taxon>
        <taxon>Insecta</taxon>
        <taxon>Pterygota</taxon>
        <taxon>Neoptera</taxon>
        <taxon>Endopterygota</taxon>
        <taxon>Lepidoptera</taxon>
        <taxon>Glossata</taxon>
        <taxon>Ditrysia</taxon>
        <taxon>Papilionoidea</taxon>
        <taxon>Nymphalidae</taxon>
        <taxon>Danainae</taxon>
        <taxon>Danaini</taxon>
        <taxon>Danaina</taxon>
        <taxon>Danaus</taxon>
        <taxon>Anosia</taxon>
    </lineage>
</organism>
<dbReference type="Proteomes" id="UP000789524">
    <property type="component" value="Unassembled WGS sequence"/>
</dbReference>
<dbReference type="AlphaFoldDB" id="A0A8J2QVA4"/>
<proteinExistence type="predicted"/>
<gene>
    <name evidence="2" type="ORF">DCHRY22_LOCUS9651</name>
</gene>
<name>A0A8J2QVA4_9NEOP</name>
<keyword evidence="3" id="KW-1185">Reference proteome</keyword>